<dbReference type="GO" id="GO:0003723">
    <property type="term" value="F:RNA binding"/>
    <property type="evidence" value="ECO:0007669"/>
    <property type="project" value="UniProtKB-UniRule"/>
</dbReference>
<keyword evidence="7 11" id="KW-0378">Hydrolase</keyword>
<proteinExistence type="inferred from homology"/>
<reference evidence="14" key="1">
    <citation type="submission" date="2016-11" db="UniProtKB">
        <authorList>
            <consortium name="WormBaseParasite"/>
        </authorList>
    </citation>
    <scope>IDENTIFICATION</scope>
</reference>
<dbReference type="InterPro" id="IPR018998">
    <property type="entry name" value="EndoU_C"/>
</dbReference>
<evidence type="ECO:0000259" key="12">
    <source>
        <dbReference type="PROSITE" id="PS51959"/>
    </source>
</evidence>
<dbReference type="PANTHER" id="PTHR12439:SF11">
    <property type="entry name" value="URIDYLATE-SPECIFIC ENDORIBONUCLEASE"/>
    <property type="match status" value="1"/>
</dbReference>
<dbReference type="AlphaFoldDB" id="A0A1I7XC48"/>
<evidence type="ECO:0000256" key="1">
    <source>
        <dbReference type="ARBA" id="ARBA00001936"/>
    </source>
</evidence>
<dbReference type="PANTHER" id="PTHR12439">
    <property type="entry name" value="PLACENTAL PROTEIN 11-RELATED"/>
    <property type="match status" value="1"/>
</dbReference>
<feature type="signal peptide" evidence="11">
    <location>
        <begin position="1"/>
        <end position="17"/>
    </location>
</feature>
<dbReference type="GO" id="GO:0016829">
    <property type="term" value="F:lyase activity"/>
    <property type="evidence" value="ECO:0007669"/>
    <property type="project" value="UniProtKB-KW"/>
</dbReference>
<evidence type="ECO:0000313" key="13">
    <source>
        <dbReference type="Proteomes" id="UP000095283"/>
    </source>
</evidence>
<feature type="chain" id="PRO_5026373982" evidence="11">
    <location>
        <begin position="18"/>
        <end position="315"/>
    </location>
</feature>
<keyword evidence="5 11" id="KW-0479">Metal-binding</keyword>
<evidence type="ECO:0000256" key="7">
    <source>
        <dbReference type="ARBA" id="ARBA00022801"/>
    </source>
</evidence>
<evidence type="ECO:0000256" key="11">
    <source>
        <dbReference type="RuleBase" id="RU367085"/>
    </source>
</evidence>
<protein>
    <submittedName>
        <fullName evidence="14">Endoribonuclease</fullName>
    </submittedName>
</protein>
<dbReference type="GO" id="GO:0046872">
    <property type="term" value="F:metal ion binding"/>
    <property type="evidence" value="ECO:0007669"/>
    <property type="project" value="UniProtKB-UniRule"/>
</dbReference>
<dbReference type="SUPFAM" id="SSF142877">
    <property type="entry name" value="EndoU-like"/>
    <property type="match status" value="1"/>
</dbReference>
<accession>A0A1I7XC48</accession>
<dbReference type="InterPro" id="IPR037227">
    <property type="entry name" value="EndoU-like"/>
</dbReference>
<evidence type="ECO:0000256" key="8">
    <source>
        <dbReference type="ARBA" id="ARBA00022884"/>
    </source>
</evidence>
<evidence type="ECO:0000256" key="5">
    <source>
        <dbReference type="ARBA" id="ARBA00022723"/>
    </source>
</evidence>
<keyword evidence="9 11" id="KW-0464">Manganese</keyword>
<evidence type="ECO:0000256" key="10">
    <source>
        <dbReference type="ARBA" id="ARBA00023239"/>
    </source>
</evidence>
<evidence type="ECO:0000256" key="2">
    <source>
        <dbReference type="ARBA" id="ARBA00010168"/>
    </source>
</evidence>
<comment type="cofactor">
    <cofactor evidence="1 11">
        <name>Mn(2+)</name>
        <dbReference type="ChEBI" id="CHEBI:29035"/>
    </cofactor>
</comment>
<comment type="subunit">
    <text evidence="3 11">Monomer.</text>
</comment>
<comment type="similarity">
    <text evidence="2 11">Belongs to the ENDOU family.</text>
</comment>
<keyword evidence="8 11" id="KW-0694">RNA-binding</keyword>
<dbReference type="WBParaSite" id="Hba_15264">
    <property type="protein sequence ID" value="Hba_15264"/>
    <property type="gene ID" value="Hba_15264"/>
</dbReference>
<feature type="domain" description="EndoU" evidence="12">
    <location>
        <begin position="1"/>
        <end position="305"/>
    </location>
</feature>
<evidence type="ECO:0000256" key="6">
    <source>
        <dbReference type="ARBA" id="ARBA00022759"/>
    </source>
</evidence>
<dbReference type="PROSITE" id="PS51959">
    <property type="entry name" value="ENDOU"/>
    <property type="match status" value="1"/>
</dbReference>
<keyword evidence="6 11" id="KW-0255">Endonuclease</keyword>
<keyword evidence="11" id="KW-0732">Signal</keyword>
<dbReference type="CDD" id="cd21159">
    <property type="entry name" value="XendoU"/>
    <property type="match status" value="1"/>
</dbReference>
<evidence type="ECO:0000256" key="3">
    <source>
        <dbReference type="ARBA" id="ARBA00011245"/>
    </source>
</evidence>
<dbReference type="InterPro" id="IPR039787">
    <property type="entry name" value="ENDOU"/>
</dbReference>
<dbReference type="Proteomes" id="UP000095283">
    <property type="component" value="Unplaced"/>
</dbReference>
<dbReference type="GO" id="GO:0004521">
    <property type="term" value="F:RNA endonuclease activity"/>
    <property type="evidence" value="ECO:0007669"/>
    <property type="project" value="UniProtKB-UniRule"/>
</dbReference>
<keyword evidence="13" id="KW-1185">Reference proteome</keyword>
<dbReference type="Pfam" id="PF09412">
    <property type="entry name" value="XendoU"/>
    <property type="match status" value="1"/>
</dbReference>
<name>A0A1I7XC48_HETBA</name>
<evidence type="ECO:0000256" key="4">
    <source>
        <dbReference type="ARBA" id="ARBA00022722"/>
    </source>
</evidence>
<organism evidence="13 14">
    <name type="scientific">Heterorhabditis bacteriophora</name>
    <name type="common">Entomopathogenic nematode worm</name>
    <dbReference type="NCBI Taxonomy" id="37862"/>
    <lineage>
        <taxon>Eukaryota</taxon>
        <taxon>Metazoa</taxon>
        <taxon>Ecdysozoa</taxon>
        <taxon>Nematoda</taxon>
        <taxon>Chromadorea</taxon>
        <taxon>Rhabditida</taxon>
        <taxon>Rhabditina</taxon>
        <taxon>Rhabditomorpha</taxon>
        <taxon>Strongyloidea</taxon>
        <taxon>Heterorhabditidae</taxon>
        <taxon>Heterorhabditis</taxon>
    </lineage>
</organism>
<keyword evidence="4 11" id="KW-0540">Nuclease</keyword>
<dbReference type="GO" id="GO:0016787">
    <property type="term" value="F:hydrolase activity"/>
    <property type="evidence" value="ECO:0007669"/>
    <property type="project" value="UniProtKB-KW"/>
</dbReference>
<keyword evidence="10" id="KW-0456">Lyase</keyword>
<sequence length="315" mass="36345">MIHLSLILFAMIALCHQENVPNFDISNEDLIEVTKILRDMDENKAKVGQIEIRYQGHTSTRDEVDDAEGKETGVKEPKVNVKEEKEEVGRFLTTVLASKPWKFLYEFFNRKGKDLKIIDHCIYTFYTLLSGHIFAKDPITWRYWIAQLWFVHYSRARGLADTSGFEHVFMGEAKNGEISGMHSWLRFFLLERNATEQFDYKGFIVKRFNLMAALKFSWMGQIKRSGSFLIGTSPEFDMALYTLCFLSRRGRNTCDIEVDGCPLSITSYDLTQNNKVKQAQTLRHSISVLVIFQVFIGSVFPSAGRITEKCRRSNG</sequence>
<evidence type="ECO:0000313" key="14">
    <source>
        <dbReference type="WBParaSite" id="Hba_15264"/>
    </source>
</evidence>
<evidence type="ECO:0000256" key="9">
    <source>
        <dbReference type="ARBA" id="ARBA00023211"/>
    </source>
</evidence>